<comment type="caution">
    <text evidence="2">The sequence shown here is derived from an EMBL/GenBank/DDBJ whole genome shotgun (WGS) entry which is preliminary data.</text>
</comment>
<proteinExistence type="predicted"/>
<sequence length="80" mass="8081">MGDVGAAAAGAPAARGGLPAGRALAGGAQRDQWHVGVGLRERRDPDDPGLDVDQPAGHRGPRCGHRAEQRAGHRSVTTGA</sequence>
<evidence type="ECO:0000313" key="3">
    <source>
        <dbReference type="Proteomes" id="UP001153328"/>
    </source>
</evidence>
<dbReference type="EMBL" id="CAJVAX010000017">
    <property type="protein sequence ID" value="CAG7639704.1"/>
    <property type="molecule type" value="Genomic_DNA"/>
</dbReference>
<evidence type="ECO:0000256" key="1">
    <source>
        <dbReference type="SAM" id="MobiDB-lite"/>
    </source>
</evidence>
<feature type="region of interest" description="Disordered" evidence="1">
    <location>
        <begin position="1"/>
        <end position="80"/>
    </location>
</feature>
<evidence type="ECO:0000313" key="2">
    <source>
        <dbReference type="EMBL" id="CAG7639704.1"/>
    </source>
</evidence>
<dbReference type="Proteomes" id="UP001153328">
    <property type="component" value="Unassembled WGS sequence"/>
</dbReference>
<reference evidence="2" key="1">
    <citation type="submission" date="2021-06" db="EMBL/GenBank/DDBJ databases">
        <authorList>
            <person name="Arsene-Ploetze F."/>
        </authorList>
    </citation>
    <scope>NUCLEOTIDE SEQUENCE</scope>
    <source>
        <strain evidence="2">SBRY1</strain>
    </source>
</reference>
<name>A0A9W4H0V1_9ACTN</name>
<accession>A0A9W4H0V1</accession>
<protein>
    <submittedName>
        <fullName evidence="2">Uncharacterized protein</fullName>
    </submittedName>
</protein>
<organism evidence="2 3">
    <name type="scientific">Actinacidiphila bryophytorum</name>
    <dbReference type="NCBI Taxonomy" id="1436133"/>
    <lineage>
        <taxon>Bacteria</taxon>
        <taxon>Bacillati</taxon>
        <taxon>Actinomycetota</taxon>
        <taxon>Actinomycetes</taxon>
        <taxon>Kitasatosporales</taxon>
        <taxon>Streptomycetaceae</taxon>
        <taxon>Actinacidiphila</taxon>
    </lineage>
</organism>
<gene>
    <name evidence="2" type="ORF">SBRY_30355</name>
</gene>
<dbReference type="AlphaFoldDB" id="A0A9W4H0V1"/>
<feature type="compositionally biased region" description="Low complexity" evidence="1">
    <location>
        <begin position="1"/>
        <end position="28"/>
    </location>
</feature>
<keyword evidence="3" id="KW-1185">Reference proteome</keyword>